<sequence>MPSARTFARKISSLISRNKFSSSSYKPLSTCLSENARAQQVRRGHIAMYVGDERRRYEVPLKSLKFPALQELIKQSQDDDFDLKIDGPIILASCTPNMFEQLLKRAKEFA</sequence>
<accession>A0A067K3D2</accession>
<gene>
    <name evidence="2" type="ORF">JCGZ_22289</name>
</gene>
<name>A0A067K3D2_JATCU</name>
<dbReference type="PANTHER" id="PTHR31374">
    <property type="entry name" value="AUXIN-INDUCED PROTEIN-LIKE-RELATED"/>
    <property type="match status" value="1"/>
</dbReference>
<organism evidence="2 3">
    <name type="scientific">Jatropha curcas</name>
    <name type="common">Barbados nut</name>
    <dbReference type="NCBI Taxonomy" id="180498"/>
    <lineage>
        <taxon>Eukaryota</taxon>
        <taxon>Viridiplantae</taxon>
        <taxon>Streptophyta</taxon>
        <taxon>Embryophyta</taxon>
        <taxon>Tracheophyta</taxon>
        <taxon>Spermatophyta</taxon>
        <taxon>Magnoliopsida</taxon>
        <taxon>eudicotyledons</taxon>
        <taxon>Gunneridae</taxon>
        <taxon>Pentapetalae</taxon>
        <taxon>rosids</taxon>
        <taxon>fabids</taxon>
        <taxon>Malpighiales</taxon>
        <taxon>Euphorbiaceae</taxon>
        <taxon>Crotonoideae</taxon>
        <taxon>Jatropheae</taxon>
        <taxon>Jatropha</taxon>
    </lineage>
</organism>
<dbReference type="OrthoDB" id="835033at2759"/>
<evidence type="ECO:0000313" key="3">
    <source>
        <dbReference type="Proteomes" id="UP000027138"/>
    </source>
</evidence>
<keyword evidence="3" id="KW-1185">Reference proteome</keyword>
<evidence type="ECO:0000313" key="2">
    <source>
        <dbReference type="EMBL" id="KDP26304.1"/>
    </source>
</evidence>
<dbReference type="Proteomes" id="UP000027138">
    <property type="component" value="Unassembled WGS sequence"/>
</dbReference>
<evidence type="ECO:0000256" key="1">
    <source>
        <dbReference type="ARBA" id="ARBA00006974"/>
    </source>
</evidence>
<protein>
    <submittedName>
        <fullName evidence="2">Uncharacterized protein</fullName>
    </submittedName>
</protein>
<comment type="similarity">
    <text evidence="1">Belongs to the ARG7 family.</text>
</comment>
<dbReference type="KEGG" id="jcu:105645039"/>
<dbReference type="EMBL" id="KK914898">
    <property type="protein sequence ID" value="KDP26304.1"/>
    <property type="molecule type" value="Genomic_DNA"/>
</dbReference>
<dbReference type="GO" id="GO:0009733">
    <property type="term" value="P:response to auxin"/>
    <property type="evidence" value="ECO:0007669"/>
    <property type="project" value="InterPro"/>
</dbReference>
<dbReference type="Pfam" id="PF02519">
    <property type="entry name" value="Auxin_inducible"/>
    <property type="match status" value="1"/>
</dbReference>
<reference evidence="2 3" key="1">
    <citation type="journal article" date="2014" name="PLoS ONE">
        <title>Global Analysis of Gene Expression Profiles in Physic Nut (Jatropha curcas L.) Seedlings Exposed to Salt Stress.</title>
        <authorList>
            <person name="Zhang L."/>
            <person name="Zhang C."/>
            <person name="Wu P."/>
            <person name="Chen Y."/>
            <person name="Li M."/>
            <person name="Jiang H."/>
            <person name="Wu G."/>
        </authorList>
    </citation>
    <scope>NUCLEOTIDE SEQUENCE [LARGE SCALE GENOMIC DNA]</scope>
    <source>
        <strain evidence="3">cv. GZQX0401</strain>
        <tissue evidence="2">Young leaves</tissue>
    </source>
</reference>
<dbReference type="AlphaFoldDB" id="A0A067K3D2"/>
<proteinExistence type="inferred from homology"/>
<dbReference type="PANTHER" id="PTHR31374:SF311">
    <property type="entry name" value="SMALL AUXIN-UP RNA"/>
    <property type="match status" value="1"/>
</dbReference>
<dbReference type="InterPro" id="IPR003676">
    <property type="entry name" value="SAUR_fam"/>
</dbReference>